<feature type="compositionally biased region" description="Low complexity" evidence="1">
    <location>
        <begin position="1"/>
        <end position="29"/>
    </location>
</feature>
<sequence>MATRTSGTARTTRAGRAAKAPGTTGTAFGARDHARAQEGARADAMPIVPAPDGMLWAETVAGGGYTHKALARGTELRLTDPTGNACAHLLLFVDGRPWERLNTADTAKVQWNAYLGAGHLLLSDQGRVLASLIADTSGRHDLLCGTSTAVRNRARYGDGSPQGSSPAGRELFKLAAAKHGLAPRDLPPSLSLFQGVSVEPDGAVEFIGSAGPGTAVTLRAEQPLTVLLANVPHPLDPRPAYTCGPLEVRARAGAATGPGDPLWDTTPEGRRAFLNTAEHLTARGIA</sequence>
<dbReference type="NCBIfam" id="TIGR03425">
    <property type="entry name" value="urea_degr_2"/>
    <property type="match status" value="1"/>
</dbReference>
<organism evidence="3 4">
    <name type="scientific">Streptomyces polygonati</name>
    <dbReference type="NCBI Taxonomy" id="1617087"/>
    <lineage>
        <taxon>Bacteria</taxon>
        <taxon>Bacillati</taxon>
        <taxon>Actinomycetota</taxon>
        <taxon>Actinomycetes</taxon>
        <taxon>Kitasatosporales</taxon>
        <taxon>Streptomycetaceae</taxon>
        <taxon>Streptomyces</taxon>
    </lineage>
</organism>
<name>A0ABV8HMZ5_9ACTN</name>
<feature type="compositionally biased region" description="Basic and acidic residues" evidence="1">
    <location>
        <begin position="30"/>
        <end position="41"/>
    </location>
</feature>
<proteinExistence type="predicted"/>
<feature type="domain" description="DUF1989" evidence="2">
    <location>
        <begin position="58"/>
        <end position="224"/>
    </location>
</feature>
<evidence type="ECO:0000256" key="1">
    <source>
        <dbReference type="SAM" id="MobiDB-lite"/>
    </source>
</evidence>
<dbReference type="PANTHER" id="PTHR31527:SF0">
    <property type="entry name" value="RE64534P"/>
    <property type="match status" value="1"/>
</dbReference>
<dbReference type="EMBL" id="JBHSBB010000009">
    <property type="protein sequence ID" value="MFC4032199.1"/>
    <property type="molecule type" value="Genomic_DNA"/>
</dbReference>
<comment type="caution">
    <text evidence="3">The sequence shown here is derived from an EMBL/GenBank/DDBJ whole genome shotgun (WGS) entry which is preliminary data.</text>
</comment>
<dbReference type="InterPro" id="IPR017792">
    <property type="entry name" value="UAAP1"/>
</dbReference>
<dbReference type="InterPro" id="IPR018959">
    <property type="entry name" value="DUF1989"/>
</dbReference>
<keyword evidence="4" id="KW-1185">Reference proteome</keyword>
<protein>
    <submittedName>
        <fullName evidence="3">Urea amidolyase associated protein UAAP1</fullName>
    </submittedName>
</protein>
<dbReference type="Proteomes" id="UP001595765">
    <property type="component" value="Unassembled WGS sequence"/>
</dbReference>
<reference evidence="4" key="1">
    <citation type="journal article" date="2019" name="Int. J. Syst. Evol. Microbiol.">
        <title>The Global Catalogue of Microorganisms (GCM) 10K type strain sequencing project: providing services to taxonomists for standard genome sequencing and annotation.</title>
        <authorList>
            <consortium name="The Broad Institute Genomics Platform"/>
            <consortium name="The Broad Institute Genome Sequencing Center for Infectious Disease"/>
            <person name="Wu L."/>
            <person name="Ma J."/>
        </authorList>
    </citation>
    <scope>NUCLEOTIDE SEQUENCE [LARGE SCALE GENOMIC DNA]</scope>
    <source>
        <strain evidence="4">CGMCC 4.7237</strain>
    </source>
</reference>
<evidence type="ECO:0000259" key="2">
    <source>
        <dbReference type="Pfam" id="PF09347"/>
    </source>
</evidence>
<evidence type="ECO:0000313" key="3">
    <source>
        <dbReference type="EMBL" id="MFC4032199.1"/>
    </source>
</evidence>
<dbReference type="PANTHER" id="PTHR31527">
    <property type="entry name" value="RE64534P"/>
    <property type="match status" value="1"/>
</dbReference>
<evidence type="ECO:0000313" key="4">
    <source>
        <dbReference type="Proteomes" id="UP001595765"/>
    </source>
</evidence>
<accession>A0ABV8HMZ5</accession>
<dbReference type="RefSeq" id="WP_386428935.1">
    <property type="nucleotide sequence ID" value="NZ_JBHSBB010000009.1"/>
</dbReference>
<feature type="region of interest" description="Disordered" evidence="1">
    <location>
        <begin position="1"/>
        <end position="42"/>
    </location>
</feature>
<dbReference type="Pfam" id="PF09347">
    <property type="entry name" value="DUF1989"/>
    <property type="match status" value="1"/>
</dbReference>
<gene>
    <name evidence="3" type="ORF">ACFO3J_11990</name>
</gene>